<evidence type="ECO:0000256" key="2">
    <source>
        <dbReference type="ARBA" id="ARBA00022448"/>
    </source>
</evidence>
<dbReference type="InterPro" id="IPR027417">
    <property type="entry name" value="P-loop_NTPase"/>
</dbReference>
<evidence type="ECO:0000256" key="3">
    <source>
        <dbReference type="ARBA" id="ARBA00022475"/>
    </source>
</evidence>
<dbReference type="CDD" id="cd07346">
    <property type="entry name" value="ABC_6TM_exporters"/>
    <property type="match status" value="1"/>
</dbReference>
<dbReference type="PROSITE" id="PS50893">
    <property type="entry name" value="ABC_TRANSPORTER_2"/>
    <property type="match status" value="1"/>
</dbReference>
<evidence type="ECO:0000313" key="14">
    <source>
        <dbReference type="Proteomes" id="UP000221394"/>
    </source>
</evidence>
<dbReference type="InterPro" id="IPR036640">
    <property type="entry name" value="ABC1_TM_sf"/>
</dbReference>
<feature type="transmembrane region" description="Helical" evidence="10">
    <location>
        <begin position="270"/>
        <end position="295"/>
    </location>
</feature>
<keyword evidence="2" id="KW-0813">Transport</keyword>
<dbReference type="AlphaFoldDB" id="A0A2A9EB03"/>
<keyword evidence="9 10" id="KW-0472">Membrane</keyword>
<dbReference type="SUPFAM" id="SSF90123">
    <property type="entry name" value="ABC transporter transmembrane region"/>
    <property type="match status" value="1"/>
</dbReference>
<dbReference type="PANTHER" id="PTHR43394">
    <property type="entry name" value="ATP-DEPENDENT PERMEASE MDL1, MITOCHONDRIAL"/>
    <property type="match status" value="1"/>
</dbReference>
<feature type="transmembrane region" description="Helical" evidence="10">
    <location>
        <begin position="187"/>
        <end position="205"/>
    </location>
</feature>
<dbReference type="GO" id="GO:0016887">
    <property type="term" value="F:ATP hydrolysis activity"/>
    <property type="evidence" value="ECO:0007669"/>
    <property type="project" value="InterPro"/>
</dbReference>
<evidence type="ECO:0000256" key="7">
    <source>
        <dbReference type="ARBA" id="ARBA00022840"/>
    </source>
</evidence>
<dbReference type="RefSeq" id="WP_098457002.1">
    <property type="nucleotide sequence ID" value="NZ_PDJH01000001.1"/>
</dbReference>
<feature type="transmembrane region" description="Helical" evidence="10">
    <location>
        <begin position="86"/>
        <end position="107"/>
    </location>
</feature>
<keyword evidence="5 10" id="KW-0812">Transmembrane</keyword>
<protein>
    <submittedName>
        <fullName evidence="13">ABC-type multidrug transport system fused ATPase/permease subunit</fullName>
    </submittedName>
</protein>
<reference evidence="13 14" key="1">
    <citation type="submission" date="2017-10" db="EMBL/GenBank/DDBJ databases">
        <title>Sequencing the genomes of 1000 actinobacteria strains.</title>
        <authorList>
            <person name="Klenk H.-P."/>
        </authorList>
    </citation>
    <scope>NUCLEOTIDE SEQUENCE [LARGE SCALE GENOMIC DNA]</scope>
    <source>
        <strain evidence="13 14">DSM 21574</strain>
    </source>
</reference>
<dbReference type="Gene3D" id="1.20.1560.10">
    <property type="entry name" value="ABC transporter type 1, transmembrane domain"/>
    <property type="match status" value="1"/>
</dbReference>
<dbReference type="SMART" id="SM00382">
    <property type="entry name" value="AAA"/>
    <property type="match status" value="1"/>
</dbReference>
<organism evidence="13 14">
    <name type="scientific">Flavimobilis soli</name>
    <dbReference type="NCBI Taxonomy" id="442709"/>
    <lineage>
        <taxon>Bacteria</taxon>
        <taxon>Bacillati</taxon>
        <taxon>Actinomycetota</taxon>
        <taxon>Actinomycetes</taxon>
        <taxon>Micrococcales</taxon>
        <taxon>Jonesiaceae</taxon>
        <taxon>Flavimobilis</taxon>
    </lineage>
</organism>
<evidence type="ECO:0000259" key="12">
    <source>
        <dbReference type="PROSITE" id="PS50929"/>
    </source>
</evidence>
<accession>A0A2A9EB03</accession>
<dbReference type="PROSITE" id="PS50929">
    <property type="entry name" value="ABC_TM1F"/>
    <property type="match status" value="1"/>
</dbReference>
<feature type="domain" description="ABC transporter" evidence="11">
    <location>
        <begin position="366"/>
        <end position="609"/>
    </location>
</feature>
<dbReference type="InterPro" id="IPR039421">
    <property type="entry name" value="Type_1_exporter"/>
</dbReference>
<keyword evidence="7" id="KW-0067">ATP-binding</keyword>
<evidence type="ECO:0000259" key="11">
    <source>
        <dbReference type="PROSITE" id="PS50893"/>
    </source>
</evidence>
<feature type="domain" description="ABC transmembrane type-1" evidence="12">
    <location>
        <begin position="47"/>
        <end position="332"/>
    </location>
</feature>
<dbReference type="GO" id="GO:0005886">
    <property type="term" value="C:plasma membrane"/>
    <property type="evidence" value="ECO:0007669"/>
    <property type="project" value="UniProtKB-SubCell"/>
</dbReference>
<evidence type="ECO:0000313" key="13">
    <source>
        <dbReference type="EMBL" id="PFG35741.1"/>
    </source>
</evidence>
<feature type="transmembrane region" description="Helical" evidence="10">
    <location>
        <begin position="159"/>
        <end position="181"/>
    </location>
</feature>
<keyword evidence="4" id="KW-0997">Cell inner membrane</keyword>
<keyword evidence="14" id="KW-1185">Reference proteome</keyword>
<dbReference type="Gene3D" id="3.40.50.300">
    <property type="entry name" value="P-loop containing nucleotide triphosphate hydrolases"/>
    <property type="match status" value="1"/>
</dbReference>
<evidence type="ECO:0000256" key="10">
    <source>
        <dbReference type="SAM" id="Phobius"/>
    </source>
</evidence>
<dbReference type="FunFam" id="3.40.50.300:FF:001001">
    <property type="entry name" value="Multidrug ABC transporter ATP-binding protein"/>
    <property type="match status" value="1"/>
</dbReference>
<evidence type="ECO:0000256" key="9">
    <source>
        <dbReference type="ARBA" id="ARBA00023136"/>
    </source>
</evidence>
<dbReference type="SUPFAM" id="SSF52540">
    <property type="entry name" value="P-loop containing nucleoside triphosphate hydrolases"/>
    <property type="match status" value="1"/>
</dbReference>
<dbReference type="InterPro" id="IPR003593">
    <property type="entry name" value="AAA+_ATPase"/>
</dbReference>
<name>A0A2A9EB03_9MICO</name>
<evidence type="ECO:0000256" key="5">
    <source>
        <dbReference type="ARBA" id="ARBA00022692"/>
    </source>
</evidence>
<dbReference type="OrthoDB" id="9806127at2"/>
<evidence type="ECO:0000256" key="8">
    <source>
        <dbReference type="ARBA" id="ARBA00022989"/>
    </source>
</evidence>
<keyword evidence="8 10" id="KW-1133">Transmembrane helix</keyword>
<dbReference type="PANTHER" id="PTHR43394:SF1">
    <property type="entry name" value="ATP-BINDING CASSETTE SUB-FAMILY B MEMBER 10, MITOCHONDRIAL"/>
    <property type="match status" value="1"/>
</dbReference>
<comment type="caution">
    <text evidence="13">The sequence shown here is derived from an EMBL/GenBank/DDBJ whole genome shotgun (WGS) entry which is preliminary data.</text>
</comment>
<evidence type="ECO:0000256" key="1">
    <source>
        <dbReference type="ARBA" id="ARBA00004651"/>
    </source>
</evidence>
<evidence type="ECO:0000256" key="4">
    <source>
        <dbReference type="ARBA" id="ARBA00022519"/>
    </source>
</evidence>
<proteinExistence type="predicted"/>
<dbReference type="Pfam" id="PF00005">
    <property type="entry name" value="ABC_tran"/>
    <property type="match status" value="1"/>
</dbReference>
<dbReference type="Proteomes" id="UP000221394">
    <property type="component" value="Unassembled WGS sequence"/>
</dbReference>
<keyword evidence="3" id="KW-1003">Cell membrane</keyword>
<dbReference type="InterPro" id="IPR003439">
    <property type="entry name" value="ABC_transporter-like_ATP-bd"/>
</dbReference>
<dbReference type="GO" id="GO:0005524">
    <property type="term" value="F:ATP binding"/>
    <property type="evidence" value="ECO:0007669"/>
    <property type="project" value="UniProtKB-KW"/>
</dbReference>
<dbReference type="EMBL" id="PDJH01000001">
    <property type="protein sequence ID" value="PFG35741.1"/>
    <property type="molecule type" value="Genomic_DNA"/>
</dbReference>
<evidence type="ECO:0000256" key="6">
    <source>
        <dbReference type="ARBA" id="ARBA00022741"/>
    </source>
</evidence>
<keyword evidence="6" id="KW-0547">Nucleotide-binding</keyword>
<dbReference type="InterPro" id="IPR011527">
    <property type="entry name" value="ABC1_TM_dom"/>
</dbReference>
<gene>
    <name evidence="13" type="ORF">ATL41_0437</name>
</gene>
<comment type="subcellular location">
    <subcellularLocation>
        <location evidence="1">Cell membrane</location>
        <topology evidence="1">Multi-pass membrane protein</topology>
    </subcellularLocation>
</comment>
<sequence length="615" mass="64473">MRAGARSAEQGPTTDATGRIAAASSLGVWATLRAGVRTSPEIVDGIVLTLVLAVVAAAGRVVVPVAVQQAIDTGFGGPDGVDVGRVAALVLLAAVLLVVAGACSTIVNVRLFRSTEAGLASLRVRAFRHVHDLSVLTQNTERRGALVSRVTSDVDTISLFVQWGGVMLLVSTLQVTAATVLMALYSWQLAIVVWLSFLPLALVIGPAQQRVGKAFAVVRERMGAMLGAISESVVGAETIRAYGASDRTRRRVDETVAGHRDAAVRAQVRVAAVFASGTLVANLVLAVVVVVGTFLGLAGEVTLGKLLAFLFLVQLFTGPVQMATEVLNEMQNAVAGWRRVLAVLETPLDVVDPSDGVESPRGPATVELRGVGYAYPGGPPVLRDVDLVVPARTRVAVVGRTGSGKTTLARLVARLMDPTEGEVLLDGVDLRRLTLASLRERVVMVPQEGFLFDGTLVENIAYGLRAGAEDDVVTPQARAAVEAAVAELGLTEWAEARPQGLDSPVGQRGESLSAGERQLVALARAHLAGADLLVLDEATSAVDPVAEVRIARALESLTQGRSTITIAHRLSTAEASDLVVVVDEGRVVEVGKHDELVAADGVYARMHAAWIAQTR</sequence>
<dbReference type="GO" id="GO:0015421">
    <property type="term" value="F:ABC-type oligopeptide transporter activity"/>
    <property type="evidence" value="ECO:0007669"/>
    <property type="project" value="TreeGrafter"/>
</dbReference>
<feature type="transmembrane region" description="Helical" evidence="10">
    <location>
        <begin position="42"/>
        <end position="66"/>
    </location>
</feature>
<dbReference type="Pfam" id="PF00664">
    <property type="entry name" value="ABC_membrane"/>
    <property type="match status" value="1"/>
</dbReference>